<dbReference type="InterPro" id="IPR004117">
    <property type="entry name" value="7tm6_olfct_rcpt"/>
</dbReference>
<keyword evidence="11" id="KW-1185">Reference proteome</keyword>
<dbReference type="Pfam" id="PF02949">
    <property type="entry name" value="7tm_6"/>
    <property type="match status" value="1"/>
</dbReference>
<organism evidence="11 12">
    <name type="scientific">Polistes dominula</name>
    <name type="common">European paper wasp</name>
    <name type="synonym">Vespa dominula</name>
    <dbReference type="NCBI Taxonomy" id="743375"/>
    <lineage>
        <taxon>Eukaryota</taxon>
        <taxon>Metazoa</taxon>
        <taxon>Ecdysozoa</taxon>
        <taxon>Arthropoda</taxon>
        <taxon>Hexapoda</taxon>
        <taxon>Insecta</taxon>
        <taxon>Pterygota</taxon>
        <taxon>Neoptera</taxon>
        <taxon>Endopterygota</taxon>
        <taxon>Hymenoptera</taxon>
        <taxon>Apocrita</taxon>
        <taxon>Aculeata</taxon>
        <taxon>Vespoidea</taxon>
        <taxon>Vespidae</taxon>
        <taxon>Polistinae</taxon>
        <taxon>Polistini</taxon>
        <taxon>Polistes</taxon>
    </lineage>
</organism>
<keyword evidence="9" id="KW-0807">Transducer</keyword>
<dbReference type="PANTHER" id="PTHR21137">
    <property type="entry name" value="ODORANT RECEPTOR"/>
    <property type="match status" value="1"/>
</dbReference>
<evidence type="ECO:0000256" key="9">
    <source>
        <dbReference type="ARBA" id="ARBA00023224"/>
    </source>
</evidence>
<comment type="subcellular location">
    <subcellularLocation>
        <location evidence="1">Cell membrane</location>
        <topology evidence="1">Multi-pass membrane protein</topology>
    </subcellularLocation>
</comment>
<keyword evidence="2" id="KW-1003">Cell membrane</keyword>
<name>A0ABM1IZQ6_POLDO</name>
<evidence type="ECO:0000313" key="11">
    <source>
        <dbReference type="Proteomes" id="UP000694924"/>
    </source>
</evidence>
<keyword evidence="7 10" id="KW-0472">Membrane</keyword>
<evidence type="ECO:0000256" key="6">
    <source>
        <dbReference type="ARBA" id="ARBA00022989"/>
    </source>
</evidence>
<evidence type="ECO:0000256" key="3">
    <source>
        <dbReference type="ARBA" id="ARBA00022606"/>
    </source>
</evidence>
<dbReference type="GeneID" id="107071314"/>
<evidence type="ECO:0000256" key="1">
    <source>
        <dbReference type="ARBA" id="ARBA00004651"/>
    </source>
</evidence>
<keyword evidence="5" id="KW-0552">Olfaction</keyword>
<accession>A0ABM1IZQ6</accession>
<evidence type="ECO:0000256" key="10">
    <source>
        <dbReference type="SAM" id="Phobius"/>
    </source>
</evidence>
<keyword evidence="4 10" id="KW-0812">Transmembrane</keyword>
<sequence length="207" mass="23382">MTISVHPITHYLQEAQMILSEFLEENFNLMILLQLIGGIVQLCIVGYDALVRSTDGDITMILPCFMISSAISCELLIYCYMGECLIKESTVFGEALYLCEWYNISKKEKQLMHICMIRSTKQMSLTSGKFLIVSLTTYTDVSMNLNNYLNIPSLANTNKLDGLPTREHATYNCPCEKHGVLKSKPQTDIVWPWDLLIVIANANLIGN</sequence>
<proteinExistence type="predicted"/>
<evidence type="ECO:0000256" key="2">
    <source>
        <dbReference type="ARBA" id="ARBA00022475"/>
    </source>
</evidence>
<dbReference type="Proteomes" id="UP000694924">
    <property type="component" value="Unplaced"/>
</dbReference>
<evidence type="ECO:0000313" key="12">
    <source>
        <dbReference type="RefSeq" id="XP_015185693.1"/>
    </source>
</evidence>
<feature type="transmembrane region" description="Helical" evidence="10">
    <location>
        <begin position="27"/>
        <end position="47"/>
    </location>
</feature>
<gene>
    <name evidence="12" type="primary">LOC107071314</name>
</gene>
<evidence type="ECO:0000256" key="4">
    <source>
        <dbReference type="ARBA" id="ARBA00022692"/>
    </source>
</evidence>
<keyword evidence="8" id="KW-0675">Receptor</keyword>
<dbReference type="RefSeq" id="XP_015185693.1">
    <property type="nucleotide sequence ID" value="XM_015330207.1"/>
</dbReference>
<feature type="transmembrane region" description="Helical" evidence="10">
    <location>
        <begin position="59"/>
        <end position="80"/>
    </location>
</feature>
<dbReference type="PANTHER" id="PTHR21137:SF35">
    <property type="entry name" value="ODORANT RECEPTOR 19A-RELATED"/>
    <property type="match status" value="1"/>
</dbReference>
<evidence type="ECO:0000256" key="8">
    <source>
        <dbReference type="ARBA" id="ARBA00023170"/>
    </source>
</evidence>
<reference evidence="12" key="1">
    <citation type="submission" date="2025-08" db="UniProtKB">
        <authorList>
            <consortium name="RefSeq"/>
        </authorList>
    </citation>
    <scope>IDENTIFICATION</scope>
    <source>
        <tissue evidence="12">Whole body</tissue>
    </source>
</reference>
<evidence type="ECO:0000256" key="7">
    <source>
        <dbReference type="ARBA" id="ARBA00023136"/>
    </source>
</evidence>
<keyword evidence="3" id="KW-0716">Sensory transduction</keyword>
<keyword evidence="6 10" id="KW-1133">Transmembrane helix</keyword>
<evidence type="ECO:0000256" key="5">
    <source>
        <dbReference type="ARBA" id="ARBA00022725"/>
    </source>
</evidence>
<protein>
    <submittedName>
        <fullName evidence="12">Odorant receptor 13a-like</fullName>
    </submittedName>
</protein>